<dbReference type="Proteomes" id="UP001165186">
    <property type="component" value="Unassembled WGS sequence"/>
</dbReference>
<evidence type="ECO:0000313" key="2">
    <source>
        <dbReference type="Proteomes" id="UP001165186"/>
    </source>
</evidence>
<gene>
    <name evidence="1" type="primary">g2511</name>
    <name evidence="1" type="ORF">NpPPO83_00002511</name>
</gene>
<sequence>MDGDEDKRRYDKRPCKDRSKLRSHVMLATCEEKRRKQIHCEQQIIHGMSHTTFLIPLSDDPLILHSTPHWPNTMWRLLTRTAPSFLILLYGTTILRDNAARTAHPQPRSSLSSTRCSPAAYACLAAVLRAVREALATSSSSAAPIDPALVTTVAGLAAAASSIGNWSAAAAHWRAATALLARRPGGWDGLERFERRALAWCEFPLCAGAGTAPGLGGGAEVEAGVRGLSRGFLEAVQGRVEGMVERLGGRVRGTEVGEVVGRVWVVVVAGEGEWRGGVEREVVAAVLDQAERRLLVELVRVREEEEGVGVYAAVAQAVQIFLWGALGPMPIRFVMSGLFSVRLREALGEGNMVGMWEEEATLEALLWVLVMGYITADERTADWYEEKLMVVMRRLDIRSEEQLVSTLQDFLWTDKLCREACRKLWASVETHQSLAGVLRGCFLF</sequence>
<accession>A0ACB5S9T0</accession>
<comment type="caution">
    <text evidence="1">The sequence shown here is derived from an EMBL/GenBank/DDBJ whole genome shotgun (WGS) entry which is preliminary data.</text>
</comment>
<protein>
    <submittedName>
        <fullName evidence="1">Uncharacterized protein K452DRAFT_298274</fullName>
    </submittedName>
</protein>
<dbReference type="EMBL" id="BSXG01000217">
    <property type="protein sequence ID" value="GME32209.1"/>
    <property type="molecule type" value="Genomic_DNA"/>
</dbReference>
<organism evidence="1 2">
    <name type="scientific">Neofusicoccum parvum</name>
    <dbReference type="NCBI Taxonomy" id="310453"/>
    <lineage>
        <taxon>Eukaryota</taxon>
        <taxon>Fungi</taxon>
        <taxon>Dikarya</taxon>
        <taxon>Ascomycota</taxon>
        <taxon>Pezizomycotina</taxon>
        <taxon>Dothideomycetes</taxon>
        <taxon>Dothideomycetes incertae sedis</taxon>
        <taxon>Botryosphaeriales</taxon>
        <taxon>Botryosphaeriaceae</taxon>
        <taxon>Neofusicoccum</taxon>
    </lineage>
</organism>
<reference evidence="1" key="1">
    <citation type="submission" date="2024-09" db="EMBL/GenBank/DDBJ databases">
        <title>Draft Genome Sequences of Neofusicoccum parvum.</title>
        <authorList>
            <person name="Ashida A."/>
            <person name="Camagna M."/>
            <person name="Tanaka A."/>
            <person name="Takemoto D."/>
        </authorList>
    </citation>
    <scope>NUCLEOTIDE SEQUENCE</scope>
    <source>
        <strain evidence="1">PPO83</strain>
    </source>
</reference>
<name>A0ACB5S9T0_9PEZI</name>
<proteinExistence type="predicted"/>
<evidence type="ECO:0000313" key="1">
    <source>
        <dbReference type="EMBL" id="GME32209.1"/>
    </source>
</evidence>
<keyword evidence="2" id="KW-1185">Reference proteome</keyword>